<keyword evidence="4" id="KW-1185">Reference proteome</keyword>
<dbReference type="EMBL" id="LILB01000001">
    <property type="protein sequence ID" value="KOO51080.1"/>
    <property type="molecule type" value="Genomic_DNA"/>
</dbReference>
<dbReference type="SUPFAM" id="SSF52794">
    <property type="entry name" value="PTS system IIB component-like"/>
    <property type="match status" value="1"/>
</dbReference>
<evidence type="ECO:0000313" key="3">
    <source>
        <dbReference type="EMBL" id="KOO51080.1"/>
    </source>
</evidence>
<dbReference type="InterPro" id="IPR036095">
    <property type="entry name" value="PTS_EIIB-like_sf"/>
</dbReference>
<feature type="domain" description="PTS EIIB type-2" evidence="2">
    <location>
        <begin position="1"/>
        <end position="89"/>
    </location>
</feature>
<dbReference type="CDD" id="cd05563">
    <property type="entry name" value="PTS_IIB_ascorbate"/>
    <property type="match status" value="1"/>
</dbReference>
<sequence>MKIYTVCGMGFGTSLMVKMTIDDILKEIGEKANVEAIDMGSAKGLSADLFVTSNDMKGSFPSVDAPVIYLNNMVDKAEIKEKVTCFFEA</sequence>
<accession>A0A0M0LJ31</accession>
<dbReference type="GeneID" id="301134659"/>
<dbReference type="STRING" id="263475.AMD00_00790"/>
<dbReference type="Proteomes" id="UP000036867">
    <property type="component" value="Unassembled WGS sequence"/>
</dbReference>
<protein>
    <recommendedName>
        <fullName evidence="2">PTS EIIB type-2 domain-containing protein</fullName>
    </recommendedName>
</protein>
<dbReference type="PROSITE" id="PS51099">
    <property type="entry name" value="PTS_EIIB_TYPE_2"/>
    <property type="match status" value="1"/>
</dbReference>
<comment type="caution">
    <text evidence="3">The sequence shown here is derived from an EMBL/GenBank/DDBJ whole genome shotgun (WGS) entry which is preliminary data.</text>
</comment>
<dbReference type="AlphaFoldDB" id="A0A0M0LJ31"/>
<dbReference type="OrthoDB" id="6603449at2"/>
<organism evidence="3 4">
    <name type="scientific">Viridibacillus arvi</name>
    <dbReference type="NCBI Taxonomy" id="263475"/>
    <lineage>
        <taxon>Bacteria</taxon>
        <taxon>Bacillati</taxon>
        <taxon>Bacillota</taxon>
        <taxon>Bacilli</taxon>
        <taxon>Bacillales</taxon>
        <taxon>Caryophanaceae</taxon>
        <taxon>Viridibacillus</taxon>
    </lineage>
</organism>
<evidence type="ECO:0000259" key="2">
    <source>
        <dbReference type="PROSITE" id="PS51099"/>
    </source>
</evidence>
<dbReference type="RefSeq" id="WP_053415200.1">
    <property type="nucleotide sequence ID" value="NZ_LILB01000001.1"/>
</dbReference>
<dbReference type="Pfam" id="PF02302">
    <property type="entry name" value="PTS_IIB"/>
    <property type="match status" value="1"/>
</dbReference>
<evidence type="ECO:0000313" key="4">
    <source>
        <dbReference type="Proteomes" id="UP000036867"/>
    </source>
</evidence>
<gene>
    <name evidence="3" type="ORF">AMD00_00790</name>
</gene>
<dbReference type="GO" id="GO:0008982">
    <property type="term" value="F:protein-N(PI)-phosphohistidine-sugar phosphotransferase activity"/>
    <property type="evidence" value="ECO:0007669"/>
    <property type="project" value="InterPro"/>
</dbReference>
<keyword evidence="1" id="KW-0808">Transferase</keyword>
<dbReference type="InterPro" id="IPR013011">
    <property type="entry name" value="PTS_EIIB_2"/>
</dbReference>
<name>A0A0M0LJ31_9BACL</name>
<reference evidence="4" key="1">
    <citation type="submission" date="2015-08" db="EMBL/GenBank/DDBJ databases">
        <title>Fjat-10028 dsm 16317.</title>
        <authorList>
            <person name="Liu B."/>
            <person name="Wang J."/>
            <person name="Zhu Y."/>
            <person name="Liu G."/>
            <person name="Chen Q."/>
            <person name="Chen Z."/>
            <person name="Lan J."/>
            <person name="Che J."/>
            <person name="Ge C."/>
            <person name="Shi H."/>
            <person name="Pan Z."/>
            <person name="Liu X."/>
        </authorList>
    </citation>
    <scope>NUCLEOTIDE SEQUENCE [LARGE SCALE GENOMIC DNA]</scope>
    <source>
        <strain evidence="4">DSM 16317</strain>
    </source>
</reference>
<proteinExistence type="predicted"/>
<evidence type="ECO:0000256" key="1">
    <source>
        <dbReference type="ARBA" id="ARBA00022679"/>
    </source>
</evidence>
<dbReference type="Gene3D" id="3.40.50.2300">
    <property type="match status" value="1"/>
</dbReference>
<dbReference type="InterPro" id="IPR003501">
    <property type="entry name" value="PTS_EIIB_2/3"/>
</dbReference>
<dbReference type="GO" id="GO:0009401">
    <property type="term" value="P:phosphoenolpyruvate-dependent sugar phosphotransferase system"/>
    <property type="evidence" value="ECO:0007669"/>
    <property type="project" value="InterPro"/>
</dbReference>